<sequence>MRVCFSFAAYAKSLIDHLITNCHVPVQEGLSDDEFSEIEAALSFKFPPDLRSILREGVPVGAGFPNWRSASKQQLQLLIDLPILEICKAVRDGGFWMNAWGVKPSDKEQAVAEAERRIRGAAPALIPIYKRFCIPDDPNLAGNPVLEVADGEVRIAGFDIAGFFEERVEFSDRRVRAPAWKATEARNIAVWTEMAAAGRGGSGGWWWGRGRCGAEFGRRLEDAFWRLRDGGWDVEEVSEMMRMDGQDYVDRVEMDGWDGVRRRLSELLYKGGWCVDDVIYLLDLEEI</sequence>
<dbReference type="Gramene" id="Kaladp0023s0083.1.v1.1">
    <property type="protein sequence ID" value="Kaladp0023s0083.1.v1.1.CDS.1"/>
    <property type="gene ID" value="Kaladp0023s0083.v1.1"/>
</dbReference>
<evidence type="ECO:0000313" key="2">
    <source>
        <dbReference type="Proteomes" id="UP000594263"/>
    </source>
</evidence>
<dbReference type="AlphaFoldDB" id="A0A7N0T553"/>
<dbReference type="PANTHER" id="PTHR32011">
    <property type="entry name" value="OS08G0472400 PROTEIN"/>
    <property type="match status" value="1"/>
</dbReference>
<dbReference type="Proteomes" id="UP000594263">
    <property type="component" value="Unplaced"/>
</dbReference>
<evidence type="ECO:0000313" key="1">
    <source>
        <dbReference type="EnsemblPlants" id="Kaladp0023s0083.1.v1.1.CDS.1"/>
    </source>
</evidence>
<protein>
    <recommendedName>
        <fullName evidence="3">Knr4/Smi1-like domain-containing protein</fullName>
    </recommendedName>
</protein>
<dbReference type="PANTHER" id="PTHR32011:SF6">
    <property type="entry name" value="KNR4_SMI1-LIKE DOMAIN-CONTAINING PROTEIN"/>
    <property type="match status" value="1"/>
</dbReference>
<keyword evidence="2" id="KW-1185">Reference proteome</keyword>
<evidence type="ECO:0008006" key="3">
    <source>
        <dbReference type="Google" id="ProtNLM"/>
    </source>
</evidence>
<accession>A0A7N0T553</accession>
<organism evidence="1 2">
    <name type="scientific">Kalanchoe fedtschenkoi</name>
    <name type="common">Lavender scallops</name>
    <name type="synonym">South American air plant</name>
    <dbReference type="NCBI Taxonomy" id="63787"/>
    <lineage>
        <taxon>Eukaryota</taxon>
        <taxon>Viridiplantae</taxon>
        <taxon>Streptophyta</taxon>
        <taxon>Embryophyta</taxon>
        <taxon>Tracheophyta</taxon>
        <taxon>Spermatophyta</taxon>
        <taxon>Magnoliopsida</taxon>
        <taxon>eudicotyledons</taxon>
        <taxon>Gunneridae</taxon>
        <taxon>Pentapetalae</taxon>
        <taxon>Saxifragales</taxon>
        <taxon>Crassulaceae</taxon>
        <taxon>Kalanchoe</taxon>
    </lineage>
</organism>
<dbReference type="EnsemblPlants" id="Kaladp0023s0083.1.v1.1">
    <property type="protein sequence ID" value="Kaladp0023s0083.1.v1.1.CDS.1"/>
    <property type="gene ID" value="Kaladp0023s0083.v1.1"/>
</dbReference>
<dbReference type="OMA" id="VPIYRNC"/>
<reference evidence="1" key="1">
    <citation type="submission" date="2021-01" db="UniProtKB">
        <authorList>
            <consortium name="EnsemblPlants"/>
        </authorList>
    </citation>
    <scope>IDENTIFICATION</scope>
</reference>
<proteinExistence type="predicted"/>
<name>A0A7N0T553_KALFE</name>